<protein>
    <submittedName>
        <fullName evidence="8">Type II secretion system F family protein</fullName>
    </submittedName>
</protein>
<feature type="transmembrane region" description="Helical" evidence="6">
    <location>
        <begin position="113"/>
        <end position="132"/>
    </location>
</feature>
<evidence type="ECO:0000256" key="5">
    <source>
        <dbReference type="ARBA" id="ARBA00023136"/>
    </source>
</evidence>
<dbReference type="PANTHER" id="PTHR35007">
    <property type="entry name" value="INTEGRAL MEMBRANE PROTEIN-RELATED"/>
    <property type="match status" value="1"/>
</dbReference>
<evidence type="ECO:0000256" key="4">
    <source>
        <dbReference type="ARBA" id="ARBA00022989"/>
    </source>
</evidence>
<keyword evidence="5 6" id="KW-0472">Membrane</keyword>
<gene>
    <name evidence="8" type="ORF">O9H85_26440</name>
</gene>
<feature type="transmembrane region" description="Helical" evidence="6">
    <location>
        <begin position="85"/>
        <end position="107"/>
    </location>
</feature>
<proteinExistence type="predicted"/>
<dbReference type="Pfam" id="PF00482">
    <property type="entry name" value="T2SSF"/>
    <property type="match status" value="1"/>
</dbReference>
<keyword evidence="2" id="KW-1003">Cell membrane</keyword>
<dbReference type="RefSeq" id="WP_269884406.1">
    <property type="nucleotide sequence ID" value="NZ_JAQAGZ010000020.1"/>
</dbReference>
<sequence>MWLLFLLEMSAFGAVWFLSYPRYASWIRSHPGGENPVWREAGAPGLWLIDRCKAADRFPEAVGKVHHVMIGLYGAKTAAFYTRTFLAGSVLASYGLILFVTLIACLSEGTLELIGYGALLALLVPFAGYKHFSDRLKLKKRRMLLELPELLNELMLLVNAGETVQQALIRIVEVRERAPGPLLVELSGAVKALRMNVSFTKALEDFSKRCALQEVSLFTTALMLNYKRGGEELVLSLRELSVMLWDKRKALARTLGEEASSKLVFPMVLIFFVVMVIVAAPALMMMS</sequence>
<feature type="transmembrane region" description="Helical" evidence="6">
    <location>
        <begin position="263"/>
        <end position="284"/>
    </location>
</feature>
<keyword evidence="9" id="KW-1185">Reference proteome</keyword>
<feature type="domain" description="Type II secretion system protein GspF" evidence="7">
    <location>
        <begin position="151"/>
        <end position="279"/>
    </location>
</feature>
<keyword evidence="3 6" id="KW-0812">Transmembrane</keyword>
<dbReference type="PANTHER" id="PTHR35007:SF2">
    <property type="entry name" value="PILUS ASSEMBLE PROTEIN"/>
    <property type="match status" value="1"/>
</dbReference>
<evidence type="ECO:0000256" key="3">
    <source>
        <dbReference type="ARBA" id="ARBA00022692"/>
    </source>
</evidence>
<evidence type="ECO:0000256" key="6">
    <source>
        <dbReference type="SAM" id="Phobius"/>
    </source>
</evidence>
<name>A0ABT4QGE4_9BACL</name>
<reference evidence="8 9" key="1">
    <citation type="submission" date="2022-12" db="EMBL/GenBank/DDBJ databases">
        <title>Draft genome sequence of Paenibacillus sp. dW9.</title>
        <authorList>
            <person name="Choi E.-W."/>
            <person name="Kim D.-U."/>
        </authorList>
    </citation>
    <scope>NUCLEOTIDE SEQUENCE [LARGE SCALE GENOMIC DNA]</scope>
    <source>
        <strain evidence="9">dW9</strain>
    </source>
</reference>
<keyword evidence="4 6" id="KW-1133">Transmembrane helix</keyword>
<evidence type="ECO:0000256" key="1">
    <source>
        <dbReference type="ARBA" id="ARBA00004651"/>
    </source>
</evidence>
<dbReference type="InterPro" id="IPR018076">
    <property type="entry name" value="T2SS_GspF_dom"/>
</dbReference>
<evidence type="ECO:0000313" key="9">
    <source>
        <dbReference type="Proteomes" id="UP001527882"/>
    </source>
</evidence>
<accession>A0ABT4QGE4</accession>
<dbReference type="EMBL" id="JAQAGZ010000020">
    <property type="protein sequence ID" value="MCZ8515872.1"/>
    <property type="molecule type" value="Genomic_DNA"/>
</dbReference>
<evidence type="ECO:0000256" key="2">
    <source>
        <dbReference type="ARBA" id="ARBA00022475"/>
    </source>
</evidence>
<evidence type="ECO:0000259" key="7">
    <source>
        <dbReference type="Pfam" id="PF00482"/>
    </source>
</evidence>
<comment type="caution">
    <text evidence="8">The sequence shown here is derived from an EMBL/GenBank/DDBJ whole genome shotgun (WGS) entry which is preliminary data.</text>
</comment>
<organism evidence="8 9">
    <name type="scientific">Paenibacillus gyeongsangnamensis</name>
    <dbReference type="NCBI Taxonomy" id="3388067"/>
    <lineage>
        <taxon>Bacteria</taxon>
        <taxon>Bacillati</taxon>
        <taxon>Bacillota</taxon>
        <taxon>Bacilli</taxon>
        <taxon>Bacillales</taxon>
        <taxon>Paenibacillaceae</taxon>
        <taxon>Paenibacillus</taxon>
    </lineage>
</organism>
<comment type="subcellular location">
    <subcellularLocation>
        <location evidence="1">Cell membrane</location>
        <topology evidence="1">Multi-pass membrane protein</topology>
    </subcellularLocation>
</comment>
<evidence type="ECO:0000313" key="8">
    <source>
        <dbReference type="EMBL" id="MCZ8515872.1"/>
    </source>
</evidence>
<dbReference type="Proteomes" id="UP001527882">
    <property type="component" value="Unassembled WGS sequence"/>
</dbReference>